<feature type="transmembrane region" description="Helical" evidence="2">
    <location>
        <begin position="96"/>
        <end position="114"/>
    </location>
</feature>
<feature type="transmembrane region" description="Helical" evidence="2">
    <location>
        <begin position="121"/>
        <end position="141"/>
    </location>
</feature>
<proteinExistence type="predicted"/>
<feature type="transmembrane region" description="Helical" evidence="2">
    <location>
        <begin position="304"/>
        <end position="324"/>
    </location>
</feature>
<evidence type="ECO:0000313" key="3">
    <source>
        <dbReference type="EMBL" id="SDG28627.1"/>
    </source>
</evidence>
<keyword evidence="2" id="KW-0812">Transmembrane</keyword>
<evidence type="ECO:0000256" key="2">
    <source>
        <dbReference type="SAM" id="Phobius"/>
    </source>
</evidence>
<feature type="transmembrane region" description="Helical" evidence="2">
    <location>
        <begin position="582"/>
        <end position="602"/>
    </location>
</feature>
<dbReference type="EMBL" id="FNCF01000003">
    <property type="protein sequence ID" value="SDG28627.1"/>
    <property type="molecule type" value="Genomic_DNA"/>
</dbReference>
<keyword evidence="2" id="KW-1133">Transmembrane helix</keyword>
<dbReference type="NCBIfam" id="NF047321">
    <property type="entry name" value="SCO7613_CTERM"/>
    <property type="match status" value="1"/>
</dbReference>
<feature type="transmembrane region" description="Helical" evidence="2">
    <location>
        <begin position="252"/>
        <end position="272"/>
    </location>
</feature>
<feature type="region of interest" description="Disordered" evidence="1">
    <location>
        <begin position="1"/>
        <end position="20"/>
    </location>
</feature>
<gene>
    <name evidence="3" type="ORF">SAMN05660324_2243</name>
</gene>
<feature type="transmembrane region" description="Helical" evidence="2">
    <location>
        <begin position="226"/>
        <end position="246"/>
    </location>
</feature>
<name>A0A1G7SZY7_9ACTN</name>
<feature type="region of interest" description="Disordered" evidence="1">
    <location>
        <begin position="446"/>
        <end position="467"/>
    </location>
</feature>
<dbReference type="OrthoDB" id="3416299at2"/>
<feature type="transmembrane region" description="Helical" evidence="2">
    <location>
        <begin position="532"/>
        <end position="552"/>
    </location>
</feature>
<dbReference type="AlphaFoldDB" id="A0A1G7SZY7"/>
<dbReference type="RefSeq" id="WP_091062443.1">
    <property type="nucleotide sequence ID" value="NZ_FNCF01000003.1"/>
</dbReference>
<feature type="transmembrane region" description="Helical" evidence="2">
    <location>
        <begin position="614"/>
        <end position="641"/>
    </location>
</feature>
<sequence>MDGSRAAGAPPLPPLPYPDDARPVYPPPVPAAPLADRVTPQVLLLGAGVVAVLGAVLSVFTVGTPAGVVAVSVLLVVAAGLAVLAGYAGTPTSGEALAVAAVAAATALVVVGARTAPRPELAAGTLALLVAGGTGALRLVAPQLRTWPVAAWAAGQAAVLVAVRSTELRSDLLTGVLLGVALTGLAIAWAGRGVVALAGLLGSVPWWLTGVWVAERAAWGGDRPAVAAGFAVAAAVGLLVTTHPRVPRLPVAGPLVPVLAGVVAGSTVAGAATSAGPRWVLGAGFLGLALAALVAVAASRGPDWVPRDAGLAAAAVLVLLSAVGTGRAGRWADLGLLMVTTAAAAVLLSVRNRDTRPSTVPIAVGTVALAVVLLTSEGQVSGAAVGAALVAVAVAALAEAVVLAVVLPWWADQRVRTWVRQRVRRAPRAATGPVDDVRDAFAAADTGRADPPVGVAEPDPDSPDVRAAGSAAVTGSVVGLLGVGLALSAGRPGVTAVLLAVLGLALMGHGDVTRGTKPPDVPADEQDTRGRATRVLGGVCLVAAAWTAAALAGWDVPQVVPVVAGLVLLAGSWRALPHGRSWASWGPGLAVALLPSVALAVLDPTPARQVATLVASLVLVLGGLGWAVRAPFVLGLVGVLGTTVGWLADGAPTPWVVALFGVGAVLLLVGAVREHQRRRGDPVPARVRTFR</sequence>
<dbReference type="Proteomes" id="UP000198863">
    <property type="component" value="Unassembled WGS sequence"/>
</dbReference>
<feature type="transmembrane region" description="Helical" evidence="2">
    <location>
        <begin position="172"/>
        <end position="190"/>
    </location>
</feature>
<keyword evidence="4" id="KW-1185">Reference proteome</keyword>
<reference evidence="4" key="1">
    <citation type="submission" date="2016-10" db="EMBL/GenBank/DDBJ databases">
        <authorList>
            <person name="Varghese N."/>
            <person name="Submissions S."/>
        </authorList>
    </citation>
    <scope>NUCLEOTIDE SEQUENCE [LARGE SCALE GENOMIC DNA]</scope>
    <source>
        <strain evidence="4">DSM 44526</strain>
    </source>
</reference>
<evidence type="ECO:0000256" key="1">
    <source>
        <dbReference type="SAM" id="MobiDB-lite"/>
    </source>
</evidence>
<feature type="transmembrane region" description="Helical" evidence="2">
    <location>
        <begin position="69"/>
        <end position="90"/>
    </location>
</feature>
<feature type="transmembrane region" description="Helical" evidence="2">
    <location>
        <begin position="279"/>
        <end position="298"/>
    </location>
</feature>
<protein>
    <submittedName>
        <fullName evidence="3">Uncharacterized protein</fullName>
    </submittedName>
</protein>
<feature type="transmembrane region" description="Helical" evidence="2">
    <location>
        <begin position="653"/>
        <end position="672"/>
    </location>
</feature>
<feature type="transmembrane region" description="Helical" evidence="2">
    <location>
        <begin position="356"/>
        <end position="375"/>
    </location>
</feature>
<feature type="transmembrane region" description="Helical" evidence="2">
    <location>
        <begin position="387"/>
        <end position="411"/>
    </location>
</feature>
<feature type="transmembrane region" description="Helical" evidence="2">
    <location>
        <begin position="196"/>
        <end position="214"/>
    </location>
</feature>
<feature type="transmembrane region" description="Helical" evidence="2">
    <location>
        <begin position="42"/>
        <end position="62"/>
    </location>
</feature>
<keyword evidence="2" id="KW-0472">Membrane</keyword>
<accession>A0A1G7SZY7</accession>
<feature type="transmembrane region" description="Helical" evidence="2">
    <location>
        <begin position="331"/>
        <end position="350"/>
    </location>
</feature>
<evidence type="ECO:0000313" key="4">
    <source>
        <dbReference type="Proteomes" id="UP000198863"/>
    </source>
</evidence>
<organism evidence="3 4">
    <name type="scientific">Klenkia brasiliensis</name>
    <dbReference type="NCBI Taxonomy" id="333142"/>
    <lineage>
        <taxon>Bacteria</taxon>
        <taxon>Bacillati</taxon>
        <taxon>Actinomycetota</taxon>
        <taxon>Actinomycetes</taxon>
        <taxon>Geodermatophilales</taxon>
        <taxon>Geodermatophilaceae</taxon>
        <taxon>Klenkia</taxon>
    </lineage>
</organism>
<dbReference type="InterPro" id="IPR058062">
    <property type="entry name" value="SCO7613_C"/>
</dbReference>